<sequence>MATAWSSWSWDWRRLDCLAGCGELVKRARGSWVEIGGTRSGSWLIGTRVDVGRMFSDPLPPPNDEPLYMLGAAHRACLGTAVQLLRAGRAQLADILTTMDIDTSLEGQAHTNWMAPPPGRCPFCQDPHAQPTDEDIYPKWLVREMERHGVRSSDPHRRRINWPTTPVCQHCNNTWMSTLENDVKDILVPMFFHVRSLDEHTQGRLALWAAKMAILFDAIGSNIVPHGAGQGLEIFRQPHHGMRVWIAAYHDVNPLTVVSRPIYMPGNDSSDGFLGLCVTFSVVKVAFQVLIPFHEGDLAPLEDFHGSAVPIWPPVNPILDWPPRYRFDATSIQALAARINDNRENLTIEVDLDAAQRVRQAPPESGSTSESQRTE</sequence>
<evidence type="ECO:0000313" key="1">
    <source>
        <dbReference type="EMBL" id="GGN92091.1"/>
    </source>
</evidence>
<dbReference type="AlphaFoldDB" id="A0A917YEU9"/>
<reference evidence="1 2" key="1">
    <citation type="journal article" date="2014" name="Int. J. Syst. Evol. Microbiol.">
        <title>Complete genome sequence of Corynebacterium casei LMG S-19264T (=DSM 44701T), isolated from a smear-ripened cheese.</title>
        <authorList>
            <consortium name="US DOE Joint Genome Institute (JGI-PGF)"/>
            <person name="Walter F."/>
            <person name="Albersmeier A."/>
            <person name="Kalinowski J."/>
            <person name="Ruckert C."/>
        </authorList>
    </citation>
    <scope>NUCLEOTIDE SEQUENCE [LARGE SCALE GENOMIC DNA]</scope>
    <source>
        <strain evidence="1 2">CGMCC 4.7111</strain>
    </source>
</reference>
<organism evidence="1 2">
    <name type="scientific">Streptomyces albiflavescens</name>
    <dbReference type="NCBI Taxonomy" id="1623582"/>
    <lineage>
        <taxon>Bacteria</taxon>
        <taxon>Bacillati</taxon>
        <taxon>Actinomycetota</taxon>
        <taxon>Actinomycetes</taxon>
        <taxon>Kitasatosporales</taxon>
        <taxon>Streptomycetaceae</taxon>
        <taxon>Streptomyces</taxon>
    </lineage>
</organism>
<name>A0A917YEU9_9ACTN</name>
<protein>
    <submittedName>
        <fullName evidence="1">Uncharacterized protein</fullName>
    </submittedName>
</protein>
<evidence type="ECO:0000313" key="2">
    <source>
        <dbReference type="Proteomes" id="UP000600365"/>
    </source>
</evidence>
<gene>
    <name evidence="1" type="ORF">GCM10011579_089480</name>
</gene>
<dbReference type="Proteomes" id="UP000600365">
    <property type="component" value="Unassembled WGS sequence"/>
</dbReference>
<accession>A0A917YEU9</accession>
<proteinExistence type="predicted"/>
<keyword evidence="2" id="KW-1185">Reference proteome</keyword>
<dbReference type="EMBL" id="BMMM01000026">
    <property type="protein sequence ID" value="GGN92091.1"/>
    <property type="molecule type" value="Genomic_DNA"/>
</dbReference>
<comment type="caution">
    <text evidence="1">The sequence shown here is derived from an EMBL/GenBank/DDBJ whole genome shotgun (WGS) entry which is preliminary data.</text>
</comment>